<evidence type="ECO:0000313" key="1">
    <source>
        <dbReference type="EMBL" id="CAJ2503722.1"/>
    </source>
</evidence>
<evidence type="ECO:0000313" key="2">
    <source>
        <dbReference type="Proteomes" id="UP001295740"/>
    </source>
</evidence>
<organism evidence="1 2">
    <name type="scientific">Anthostomella pinea</name>
    <dbReference type="NCBI Taxonomy" id="933095"/>
    <lineage>
        <taxon>Eukaryota</taxon>
        <taxon>Fungi</taxon>
        <taxon>Dikarya</taxon>
        <taxon>Ascomycota</taxon>
        <taxon>Pezizomycotina</taxon>
        <taxon>Sordariomycetes</taxon>
        <taxon>Xylariomycetidae</taxon>
        <taxon>Xylariales</taxon>
        <taxon>Xylariaceae</taxon>
        <taxon>Anthostomella</taxon>
    </lineage>
</organism>
<keyword evidence="2" id="KW-1185">Reference proteome</keyword>
<comment type="caution">
    <text evidence="1">The sequence shown here is derived from an EMBL/GenBank/DDBJ whole genome shotgun (WGS) entry which is preliminary data.</text>
</comment>
<reference evidence="1" key="1">
    <citation type="submission" date="2023-10" db="EMBL/GenBank/DDBJ databases">
        <authorList>
            <person name="Hackl T."/>
        </authorList>
    </citation>
    <scope>NUCLEOTIDE SEQUENCE</scope>
</reference>
<proteinExistence type="predicted"/>
<name>A0AAI8VF21_9PEZI</name>
<accession>A0AAI8VF21</accession>
<dbReference type="AlphaFoldDB" id="A0AAI8VF21"/>
<protein>
    <submittedName>
        <fullName evidence="1">Uu.00g111160.m01.CDS01</fullName>
    </submittedName>
</protein>
<dbReference type="Proteomes" id="UP001295740">
    <property type="component" value="Unassembled WGS sequence"/>
</dbReference>
<sequence>MIWDDLEMFWKSQGDGTFFVGGPPTDRGGYFKNYCLSIGASVTNWAPNNRNKNITVNEANRRNLKLNGQAPPRTPKP</sequence>
<gene>
    <name evidence="1" type="ORF">KHLLAP_LOCUS4190</name>
</gene>
<dbReference type="EMBL" id="CAUWAG010000006">
    <property type="protein sequence ID" value="CAJ2503722.1"/>
    <property type="molecule type" value="Genomic_DNA"/>
</dbReference>